<dbReference type="InterPro" id="IPR024633">
    <property type="entry name" value="DnaA_N_dom"/>
</dbReference>
<evidence type="ECO:0000313" key="4">
    <source>
        <dbReference type="EMBL" id="GAG52028.1"/>
    </source>
</evidence>
<evidence type="ECO:0000259" key="3">
    <source>
        <dbReference type="Pfam" id="PF11638"/>
    </source>
</evidence>
<feature type="domain" description="Chromosomal replication initiator protein DnaA ATPAse" evidence="2">
    <location>
        <begin position="140"/>
        <end position="186"/>
    </location>
</feature>
<gene>
    <name evidence="4" type="ORF">S01H1_82798</name>
</gene>
<dbReference type="Pfam" id="PF00308">
    <property type="entry name" value="Bac_DnaA"/>
    <property type="match status" value="1"/>
</dbReference>
<comment type="caution">
    <text evidence="4">The sequence shown here is derived from an EMBL/GenBank/DDBJ whole genome shotgun (WGS) entry which is preliminary data.</text>
</comment>
<reference evidence="4" key="1">
    <citation type="journal article" date="2014" name="Front. Microbiol.">
        <title>High frequency of phylogenetically diverse reductive dehalogenase-homologous genes in deep subseafloor sedimentary metagenomes.</title>
        <authorList>
            <person name="Kawai M."/>
            <person name="Futagami T."/>
            <person name="Toyoda A."/>
            <person name="Takaki Y."/>
            <person name="Nishi S."/>
            <person name="Hori S."/>
            <person name="Arai W."/>
            <person name="Tsubouchi T."/>
            <person name="Morono Y."/>
            <person name="Uchiyama I."/>
            <person name="Ito T."/>
            <person name="Fujiyama A."/>
            <person name="Inagaki F."/>
            <person name="Takami H."/>
        </authorList>
    </citation>
    <scope>NUCLEOTIDE SEQUENCE</scope>
    <source>
        <strain evidence="4">Expedition CK06-06</strain>
    </source>
</reference>
<accession>X0YUP7</accession>
<dbReference type="InterPro" id="IPR027417">
    <property type="entry name" value="P-loop_NTPase"/>
</dbReference>
<name>X0YUP7_9ZZZZ</name>
<dbReference type="Gene3D" id="3.30.300.180">
    <property type="match status" value="1"/>
</dbReference>
<dbReference type="PANTHER" id="PTHR30050:SF2">
    <property type="entry name" value="CHROMOSOMAL REPLICATION INITIATOR PROTEIN DNAA"/>
    <property type="match status" value="1"/>
</dbReference>
<dbReference type="InterPro" id="IPR038454">
    <property type="entry name" value="DnaA_N_sf"/>
</dbReference>
<dbReference type="GO" id="GO:0005886">
    <property type="term" value="C:plasma membrane"/>
    <property type="evidence" value="ECO:0007669"/>
    <property type="project" value="TreeGrafter"/>
</dbReference>
<feature type="non-terminal residue" evidence="4">
    <location>
        <position position="186"/>
    </location>
</feature>
<dbReference type="Pfam" id="PF11638">
    <property type="entry name" value="DnaA_N"/>
    <property type="match status" value="1"/>
</dbReference>
<dbReference type="Gene3D" id="3.40.50.300">
    <property type="entry name" value="P-loop containing nucleotide triphosphate hydrolases"/>
    <property type="match status" value="1"/>
</dbReference>
<protein>
    <recommendedName>
        <fullName evidence="5">DnaA N-terminal domain-containing protein</fullName>
    </recommendedName>
</protein>
<feature type="region of interest" description="Disordered" evidence="1">
    <location>
        <begin position="1"/>
        <end position="25"/>
    </location>
</feature>
<evidence type="ECO:0000256" key="1">
    <source>
        <dbReference type="SAM" id="MobiDB-lite"/>
    </source>
</evidence>
<dbReference type="AlphaFoldDB" id="X0YUP7"/>
<sequence>SFRRPLPQVARSNSLRPTEGKPMEDPVARHAWDTALGQLQLQVTRPNYDTWLKDTVGLAADDGTFLVGTPSDFVSEWLSGKMSPVIARTVSGILGHEVSVRFQVVSPSRGGNGHQEDSSPLPAAASPATATASPSPPTKLDPRFTFDRFVVGDGNRLAAAAALAAADQPAQVYNPLFIYGGTGLGK</sequence>
<feature type="region of interest" description="Disordered" evidence="1">
    <location>
        <begin position="106"/>
        <end position="141"/>
    </location>
</feature>
<organism evidence="4">
    <name type="scientific">marine sediment metagenome</name>
    <dbReference type="NCBI Taxonomy" id="412755"/>
    <lineage>
        <taxon>unclassified sequences</taxon>
        <taxon>metagenomes</taxon>
        <taxon>ecological metagenomes</taxon>
    </lineage>
</organism>
<dbReference type="PANTHER" id="PTHR30050">
    <property type="entry name" value="CHROMOSOMAL REPLICATION INITIATOR PROTEIN DNAA"/>
    <property type="match status" value="1"/>
</dbReference>
<dbReference type="EMBL" id="BARS01056168">
    <property type="protein sequence ID" value="GAG52028.1"/>
    <property type="molecule type" value="Genomic_DNA"/>
</dbReference>
<dbReference type="GO" id="GO:0006270">
    <property type="term" value="P:DNA replication initiation"/>
    <property type="evidence" value="ECO:0007669"/>
    <property type="project" value="TreeGrafter"/>
</dbReference>
<evidence type="ECO:0000259" key="2">
    <source>
        <dbReference type="Pfam" id="PF00308"/>
    </source>
</evidence>
<dbReference type="InterPro" id="IPR013317">
    <property type="entry name" value="DnaA_dom"/>
</dbReference>
<feature type="non-terminal residue" evidence="4">
    <location>
        <position position="1"/>
    </location>
</feature>
<feature type="compositionally biased region" description="Low complexity" evidence="1">
    <location>
        <begin position="118"/>
        <end position="133"/>
    </location>
</feature>
<feature type="domain" description="DnaA N-terminal" evidence="3">
    <location>
        <begin position="31"/>
        <end position="86"/>
    </location>
</feature>
<dbReference type="GO" id="GO:0003688">
    <property type="term" value="F:DNA replication origin binding"/>
    <property type="evidence" value="ECO:0007669"/>
    <property type="project" value="TreeGrafter"/>
</dbReference>
<evidence type="ECO:0008006" key="5">
    <source>
        <dbReference type="Google" id="ProtNLM"/>
    </source>
</evidence>
<proteinExistence type="predicted"/>